<name>A0A9Q4KQI6_9BACT</name>
<reference evidence="1" key="1">
    <citation type="submission" date="2022-12" db="EMBL/GenBank/DDBJ databases">
        <title>Species Delineation and Comparative Genomics within the Campylobacter ureolyticus Complex.</title>
        <authorList>
            <person name="Maki J."/>
            <person name="Howard M."/>
            <person name="Connelly S."/>
            <person name="Hardy D.J."/>
            <person name="Cameron A."/>
        </authorList>
    </citation>
    <scope>NUCLEOTIDE SEQUENCE</scope>
    <source>
        <strain evidence="1">URMC_786</strain>
    </source>
</reference>
<dbReference type="AlphaFoldDB" id="A0A9Q4KQI6"/>
<evidence type="ECO:0000313" key="2">
    <source>
        <dbReference type="Proteomes" id="UP001075461"/>
    </source>
</evidence>
<dbReference type="Proteomes" id="UP001075461">
    <property type="component" value="Unassembled WGS sequence"/>
</dbReference>
<dbReference type="EMBL" id="JAPXGP010000008">
    <property type="protein sequence ID" value="MCZ6162435.1"/>
    <property type="molecule type" value="Genomic_DNA"/>
</dbReference>
<organism evidence="1 2">
    <name type="scientific">Campylobacter ureolyticus</name>
    <dbReference type="NCBI Taxonomy" id="827"/>
    <lineage>
        <taxon>Bacteria</taxon>
        <taxon>Pseudomonadati</taxon>
        <taxon>Campylobacterota</taxon>
        <taxon>Epsilonproteobacteria</taxon>
        <taxon>Campylobacterales</taxon>
        <taxon>Campylobacteraceae</taxon>
        <taxon>Campylobacter</taxon>
    </lineage>
</organism>
<comment type="caution">
    <text evidence="1">The sequence shown here is derived from an EMBL/GenBank/DDBJ whole genome shotgun (WGS) entry which is preliminary data.</text>
</comment>
<dbReference type="RefSeq" id="WP_269480667.1">
    <property type="nucleotide sequence ID" value="NZ_JAPXGH010000011.1"/>
</dbReference>
<gene>
    <name evidence="1" type="ORF">O6B92_08855</name>
</gene>
<evidence type="ECO:0000313" key="1">
    <source>
        <dbReference type="EMBL" id="MCZ6162435.1"/>
    </source>
</evidence>
<sequence length="72" mass="8237">MPNISLNLPKTEPINDKATSHREKIVNDLKKTLSKIATTEIFQIYTFDDSFLPLIIIADENDEIESISFENL</sequence>
<accession>A0A9Q4KQI6</accession>
<protein>
    <submittedName>
        <fullName evidence="1">Uncharacterized protein</fullName>
    </submittedName>
</protein>
<proteinExistence type="predicted"/>